<name>A0A9I9E7J5_CUCME</name>
<sequence length="94" mass="11099">MPYRHLCLPCKTRVRRCESLVPKKPLTKEVEYLSSSSNERPKDPMVEGSGSKQESPNTSRKKKRNEPPKEDTAMNKKLKIKRLVSKRQFMRRKR</sequence>
<evidence type="ECO:0000256" key="1">
    <source>
        <dbReference type="SAM" id="MobiDB-lite"/>
    </source>
</evidence>
<evidence type="ECO:0000313" key="2">
    <source>
        <dbReference type="EnsemblPlants" id="MELO3C029896.2.1"/>
    </source>
</evidence>
<dbReference type="EnsemblPlants" id="MELO3C029896.2.1">
    <property type="protein sequence ID" value="MELO3C029896.2.1"/>
    <property type="gene ID" value="MELO3C029896.2"/>
</dbReference>
<dbReference type="Gramene" id="MELO3C029896.2.1">
    <property type="protein sequence ID" value="MELO3C029896.2.1"/>
    <property type="gene ID" value="MELO3C029896.2"/>
</dbReference>
<feature type="region of interest" description="Disordered" evidence="1">
    <location>
        <begin position="23"/>
        <end position="94"/>
    </location>
</feature>
<proteinExistence type="predicted"/>
<reference evidence="2" key="1">
    <citation type="submission" date="2023-03" db="UniProtKB">
        <authorList>
            <consortium name="EnsemblPlants"/>
        </authorList>
    </citation>
    <scope>IDENTIFICATION</scope>
</reference>
<feature type="compositionally biased region" description="Basic residues" evidence="1">
    <location>
        <begin position="76"/>
        <end position="94"/>
    </location>
</feature>
<accession>A0A9I9E7J5</accession>
<protein>
    <submittedName>
        <fullName evidence="2">Uncharacterized protein</fullName>
    </submittedName>
</protein>
<dbReference type="AlphaFoldDB" id="A0A9I9E7J5"/>
<organism evidence="2">
    <name type="scientific">Cucumis melo</name>
    <name type="common">Muskmelon</name>
    <dbReference type="NCBI Taxonomy" id="3656"/>
    <lineage>
        <taxon>Eukaryota</taxon>
        <taxon>Viridiplantae</taxon>
        <taxon>Streptophyta</taxon>
        <taxon>Embryophyta</taxon>
        <taxon>Tracheophyta</taxon>
        <taxon>Spermatophyta</taxon>
        <taxon>Magnoliopsida</taxon>
        <taxon>eudicotyledons</taxon>
        <taxon>Gunneridae</taxon>
        <taxon>Pentapetalae</taxon>
        <taxon>rosids</taxon>
        <taxon>fabids</taxon>
        <taxon>Cucurbitales</taxon>
        <taxon>Cucurbitaceae</taxon>
        <taxon>Benincaseae</taxon>
        <taxon>Cucumis</taxon>
    </lineage>
</organism>
<feature type="compositionally biased region" description="Basic and acidic residues" evidence="1">
    <location>
        <begin position="65"/>
        <end position="74"/>
    </location>
</feature>